<dbReference type="Pfam" id="PF15516">
    <property type="entry name" value="BpuSI_N"/>
    <property type="match status" value="1"/>
</dbReference>
<evidence type="ECO:0000313" key="11">
    <source>
        <dbReference type="Proteomes" id="UP000373301"/>
    </source>
</evidence>
<evidence type="ECO:0000259" key="7">
    <source>
        <dbReference type="Pfam" id="PF02384"/>
    </source>
</evidence>
<keyword evidence="3" id="KW-0808">Transferase</keyword>
<evidence type="ECO:0000256" key="6">
    <source>
        <dbReference type="ARBA" id="ARBA00047942"/>
    </source>
</evidence>
<name>A0A9X9SJ67_STRDY</name>
<dbReference type="RefSeq" id="WP_143934987.1">
    <property type="nucleotide sequence ID" value="NZ_CABEIM010000003.1"/>
</dbReference>
<evidence type="ECO:0000256" key="5">
    <source>
        <dbReference type="ARBA" id="ARBA00022747"/>
    </source>
</evidence>
<dbReference type="GO" id="GO:0003677">
    <property type="term" value="F:DNA binding"/>
    <property type="evidence" value="ECO:0007669"/>
    <property type="project" value="InterPro"/>
</dbReference>
<feature type="domain" description="Restriction endonuclease BpuSI N-terminal" evidence="8">
    <location>
        <begin position="6"/>
        <end position="150"/>
    </location>
</feature>
<evidence type="ECO:0000256" key="2">
    <source>
        <dbReference type="ARBA" id="ARBA00022603"/>
    </source>
</evidence>
<sequence length="831" mass="94125">MVNYNINHTDDEVGAFHPICKSALQKALEELGLDDNYQVIHHYPIGQIVPDFVILNKSTDKILLIIEVKRKPSQVKSTRYKDQARSYILEAGLAKLETPYYVLTNLEVTNFFKYDVNRTSVNKQMLAPSPMESGYFNRKFSFTDLVENFKTCISTAKSDSGRFLWGYGDIVEVLARYDLDFDNWHTAFTVVGYEFIRSVLSKSQNLRWRPAAYYQNNPRMLQNIIGTVNFTTLTSPNIIKKNDVWEQSFLDGVVKLASNSADADELTSAVHEYLVKNKSHLGVVPTDLELATALVALTIDRDKFTANDIVCDPAAGGGNLIAALIEYFTEVEPKQIKVNDISDDLSHLLSLRLGLRFPKSISPDNSPKINNQNIIDLPVDYFSDVSFVLLNPPYLSGVANPKEIKNVLNRIRQNFSIKPITGVGQVPLEGPFLEYLVEKIENGTTVGVILPKSHLFGLGKESTAIRKLLIEKFGLTKIFLYPRDNLFNDVTKETVILVGEKGNTTDDVVLIQTTHKVSDININDLSELKKSDVLDIRNISRTKLNLSVDDGWRTFLSDFDIPYEISKDIKNSKGFPNLYRGKAGNKGATDVLFITKHPQWDKVEGIVPQSWLVDAIENTNDINENFKYINDIKLKCLAPPENAFQVGTTENQLLDKIITTIQVHSSSNKQGKQLKKTKTISDIIKIIRSDSSKIVPAGSLIIPRNLRKTFKAYICKKPVVVSTNFFVIEKQKDYDMELIYSWLFSVFGQIQLEFFSKLQEGARKSEKFAFTPVLIPDIDNFPGTDDASRTFYDFGIANDNDREWAKLLEINFDKLSLYNEAIYDLIMQRNP</sequence>
<evidence type="ECO:0000313" key="10">
    <source>
        <dbReference type="EMBL" id="VTS86106.1"/>
    </source>
</evidence>
<evidence type="ECO:0000259" key="9">
    <source>
        <dbReference type="Pfam" id="PF22008"/>
    </source>
</evidence>
<proteinExistence type="predicted"/>
<dbReference type="GO" id="GO:0009007">
    <property type="term" value="F:site-specific DNA-methyltransferase (adenine-specific) activity"/>
    <property type="evidence" value="ECO:0007669"/>
    <property type="project" value="UniProtKB-EC"/>
</dbReference>
<comment type="catalytic activity">
    <reaction evidence="6">
        <text>a 2'-deoxyadenosine in DNA + S-adenosyl-L-methionine = an N(6)-methyl-2'-deoxyadenosine in DNA + S-adenosyl-L-homocysteine + H(+)</text>
        <dbReference type="Rhea" id="RHEA:15197"/>
        <dbReference type="Rhea" id="RHEA-COMP:12418"/>
        <dbReference type="Rhea" id="RHEA-COMP:12419"/>
        <dbReference type="ChEBI" id="CHEBI:15378"/>
        <dbReference type="ChEBI" id="CHEBI:57856"/>
        <dbReference type="ChEBI" id="CHEBI:59789"/>
        <dbReference type="ChEBI" id="CHEBI:90615"/>
        <dbReference type="ChEBI" id="CHEBI:90616"/>
        <dbReference type="EC" id="2.1.1.72"/>
    </reaction>
</comment>
<dbReference type="InterPro" id="IPR054164">
    <property type="entry name" value="BpuSI_TRD"/>
</dbReference>
<dbReference type="REBASE" id="418352">
    <property type="entry name" value="Sdy7982ORF2000P"/>
</dbReference>
<dbReference type="GO" id="GO:0009307">
    <property type="term" value="P:DNA restriction-modification system"/>
    <property type="evidence" value="ECO:0007669"/>
    <property type="project" value="UniProtKB-KW"/>
</dbReference>
<dbReference type="Gene3D" id="3.40.50.12420">
    <property type="match status" value="1"/>
</dbReference>
<gene>
    <name evidence="10" type="ORF">NCTC7982_02000</name>
</gene>
<dbReference type="Proteomes" id="UP000373301">
    <property type="component" value="Unassembled WGS sequence"/>
</dbReference>
<dbReference type="PANTHER" id="PTHR42933">
    <property type="entry name" value="SLR6095 PROTEIN"/>
    <property type="match status" value="1"/>
</dbReference>
<keyword evidence="4" id="KW-0949">S-adenosyl-L-methionine</keyword>
<keyword evidence="5" id="KW-0680">Restriction system</keyword>
<dbReference type="PRINTS" id="PR00507">
    <property type="entry name" value="N12N6MTFRASE"/>
</dbReference>
<dbReference type="InterPro" id="IPR051537">
    <property type="entry name" value="DNA_Adenine_Mtase"/>
</dbReference>
<dbReference type="SUPFAM" id="SSF53335">
    <property type="entry name" value="S-adenosyl-L-methionine-dependent methyltransferases"/>
    <property type="match status" value="1"/>
</dbReference>
<organism evidence="10 11">
    <name type="scientific">Streptococcus dysgalactiae</name>
    <dbReference type="NCBI Taxonomy" id="1334"/>
    <lineage>
        <taxon>Bacteria</taxon>
        <taxon>Bacillati</taxon>
        <taxon>Bacillota</taxon>
        <taxon>Bacilli</taxon>
        <taxon>Lactobacillales</taxon>
        <taxon>Streptococcaceae</taxon>
        <taxon>Streptococcus</taxon>
    </lineage>
</organism>
<dbReference type="Pfam" id="PF22008">
    <property type="entry name" value="BpuSI_TRD"/>
    <property type="match status" value="1"/>
</dbReference>
<dbReference type="EC" id="2.1.1.72" evidence="1"/>
<keyword evidence="2 10" id="KW-0489">Methyltransferase</keyword>
<dbReference type="EMBL" id="CABEIM010000003">
    <property type="protein sequence ID" value="VTS86106.1"/>
    <property type="molecule type" value="Genomic_DNA"/>
</dbReference>
<dbReference type="InterPro" id="IPR003356">
    <property type="entry name" value="DNA_methylase_A-5"/>
</dbReference>
<dbReference type="PANTHER" id="PTHR42933:SF3">
    <property type="entry name" value="TYPE I RESTRICTION ENZYME MJAVIII METHYLASE SUBUNIT"/>
    <property type="match status" value="1"/>
</dbReference>
<evidence type="ECO:0000259" key="8">
    <source>
        <dbReference type="Pfam" id="PF15516"/>
    </source>
</evidence>
<dbReference type="GO" id="GO:0032259">
    <property type="term" value="P:methylation"/>
    <property type="evidence" value="ECO:0007669"/>
    <property type="project" value="UniProtKB-KW"/>
</dbReference>
<reference evidence="10 11" key="1">
    <citation type="submission" date="2019-05" db="EMBL/GenBank/DDBJ databases">
        <authorList>
            <consortium name="Pathogen Informatics"/>
        </authorList>
    </citation>
    <scope>NUCLEOTIDE SEQUENCE [LARGE SCALE GENOMIC DNA]</scope>
    <source>
        <strain evidence="10 11">NCTC7982</strain>
    </source>
</reference>
<feature type="domain" description="Restriction endonuclease BpuSI specificity" evidence="9">
    <location>
        <begin position="580"/>
        <end position="779"/>
    </location>
</feature>
<dbReference type="Pfam" id="PF02384">
    <property type="entry name" value="N6_Mtase"/>
    <property type="match status" value="1"/>
</dbReference>
<evidence type="ECO:0000256" key="3">
    <source>
        <dbReference type="ARBA" id="ARBA00022679"/>
    </source>
</evidence>
<dbReference type="InterPro" id="IPR029063">
    <property type="entry name" value="SAM-dependent_MTases_sf"/>
</dbReference>
<evidence type="ECO:0000256" key="1">
    <source>
        <dbReference type="ARBA" id="ARBA00011900"/>
    </source>
</evidence>
<protein>
    <recommendedName>
        <fullName evidence="1">site-specific DNA-methyltransferase (adenine-specific)</fullName>
        <ecNumber evidence="1">2.1.1.72</ecNumber>
    </recommendedName>
</protein>
<dbReference type="InterPro" id="IPR029126">
    <property type="entry name" value="BpuSI_N"/>
</dbReference>
<dbReference type="Gene3D" id="3.90.1570.30">
    <property type="match status" value="1"/>
</dbReference>
<comment type="caution">
    <text evidence="10">The sequence shown here is derived from an EMBL/GenBank/DDBJ whole genome shotgun (WGS) entry which is preliminary data.</text>
</comment>
<feature type="domain" description="DNA methylase adenine-specific" evidence="7">
    <location>
        <begin position="286"/>
        <end position="537"/>
    </location>
</feature>
<dbReference type="AlphaFoldDB" id="A0A9X9SJ67"/>
<accession>A0A9X9SJ67</accession>
<evidence type="ECO:0000256" key="4">
    <source>
        <dbReference type="ARBA" id="ARBA00022691"/>
    </source>
</evidence>
<dbReference type="GO" id="GO:0008170">
    <property type="term" value="F:N-methyltransferase activity"/>
    <property type="evidence" value="ECO:0007669"/>
    <property type="project" value="InterPro"/>
</dbReference>
<dbReference type="SUPFAM" id="SSF116734">
    <property type="entry name" value="DNA methylase specificity domain"/>
    <property type="match status" value="1"/>
</dbReference>